<dbReference type="SUPFAM" id="SSF52540">
    <property type="entry name" value="P-loop containing nucleoside triphosphate hydrolases"/>
    <property type="match status" value="1"/>
</dbReference>
<evidence type="ECO:0000313" key="6">
    <source>
        <dbReference type="EMBL" id="SHJ45315.1"/>
    </source>
</evidence>
<dbReference type="PROSITE" id="PS00211">
    <property type="entry name" value="ABC_TRANSPORTER_1"/>
    <property type="match status" value="1"/>
</dbReference>
<dbReference type="PANTHER" id="PTHR42711">
    <property type="entry name" value="ABC TRANSPORTER ATP-BINDING PROTEIN"/>
    <property type="match status" value="1"/>
</dbReference>
<dbReference type="AlphaFoldDB" id="A0A1M6JFA7"/>
<evidence type="ECO:0000259" key="5">
    <source>
        <dbReference type="PROSITE" id="PS50893"/>
    </source>
</evidence>
<keyword evidence="4 6" id="KW-0067">ATP-binding</keyword>
<evidence type="ECO:0000313" key="7">
    <source>
        <dbReference type="Proteomes" id="UP000184052"/>
    </source>
</evidence>
<dbReference type="InterPro" id="IPR017871">
    <property type="entry name" value="ABC_transporter-like_CS"/>
</dbReference>
<evidence type="ECO:0000256" key="1">
    <source>
        <dbReference type="ARBA" id="ARBA00005417"/>
    </source>
</evidence>
<dbReference type="RefSeq" id="WP_094762920.1">
    <property type="nucleotide sequence ID" value="NZ_FQZL01000021.1"/>
</dbReference>
<keyword evidence="3" id="KW-0547">Nucleotide-binding</keyword>
<dbReference type="InterPro" id="IPR003593">
    <property type="entry name" value="AAA+_ATPase"/>
</dbReference>
<dbReference type="InterPro" id="IPR027417">
    <property type="entry name" value="P-loop_NTPase"/>
</dbReference>
<protein>
    <submittedName>
        <fullName evidence="6">ABC-2 type transport system ATP-binding protein</fullName>
    </submittedName>
</protein>
<accession>A0A1M6JFA7</accession>
<gene>
    <name evidence="6" type="ORF">SAMN02745751_02604</name>
</gene>
<dbReference type="OrthoDB" id="9804819at2"/>
<dbReference type="PANTHER" id="PTHR42711:SF5">
    <property type="entry name" value="ABC TRANSPORTER ATP-BINDING PROTEIN NATA"/>
    <property type="match status" value="1"/>
</dbReference>
<dbReference type="InterPro" id="IPR050763">
    <property type="entry name" value="ABC_transporter_ATP-binding"/>
</dbReference>
<evidence type="ECO:0000256" key="2">
    <source>
        <dbReference type="ARBA" id="ARBA00022448"/>
    </source>
</evidence>
<keyword evidence="2" id="KW-0813">Transport</keyword>
<dbReference type="PROSITE" id="PS50893">
    <property type="entry name" value="ABC_TRANSPORTER_2"/>
    <property type="match status" value="1"/>
</dbReference>
<organism evidence="6 7">
    <name type="scientific">Dethiosulfatibacter aminovorans DSM 17477</name>
    <dbReference type="NCBI Taxonomy" id="1121476"/>
    <lineage>
        <taxon>Bacteria</taxon>
        <taxon>Bacillati</taxon>
        <taxon>Bacillota</taxon>
        <taxon>Tissierellia</taxon>
        <taxon>Dethiosulfatibacter</taxon>
    </lineage>
</organism>
<dbReference type="Proteomes" id="UP000184052">
    <property type="component" value="Unassembled WGS sequence"/>
</dbReference>
<dbReference type="InterPro" id="IPR003439">
    <property type="entry name" value="ABC_transporter-like_ATP-bd"/>
</dbReference>
<dbReference type="GO" id="GO:0005524">
    <property type="term" value="F:ATP binding"/>
    <property type="evidence" value="ECO:0007669"/>
    <property type="project" value="UniProtKB-KW"/>
</dbReference>
<proteinExistence type="inferred from homology"/>
<keyword evidence="7" id="KW-1185">Reference proteome</keyword>
<sequence>MEIELRGIKKRYKNEEILKGLEMKIDSGEFAGIIGPNGTGKTTVLNIICGLLKADSGSATIGGRPAVLMKEKMGYVPQEIALYGDLSVTANMKFFAGLYELDRHYASSMSEEILNTLGLYGARNKKVRSLSGGMKRRLNIGTELLKNPEVLILDEPAAGVDIKGISELSSILKELSGKGMTIVMASHQMRFVEELCTSLYFLSDGRIELHGRTEELLSKEGERVMLEELYYSIFKG</sequence>
<name>A0A1M6JFA7_9FIRM</name>
<evidence type="ECO:0000256" key="4">
    <source>
        <dbReference type="ARBA" id="ARBA00022840"/>
    </source>
</evidence>
<dbReference type="GO" id="GO:0016887">
    <property type="term" value="F:ATP hydrolysis activity"/>
    <property type="evidence" value="ECO:0007669"/>
    <property type="project" value="InterPro"/>
</dbReference>
<dbReference type="Gene3D" id="3.40.50.300">
    <property type="entry name" value="P-loop containing nucleotide triphosphate hydrolases"/>
    <property type="match status" value="1"/>
</dbReference>
<dbReference type="SMART" id="SM00382">
    <property type="entry name" value="AAA"/>
    <property type="match status" value="1"/>
</dbReference>
<reference evidence="6 7" key="1">
    <citation type="submission" date="2016-11" db="EMBL/GenBank/DDBJ databases">
        <authorList>
            <person name="Jaros S."/>
            <person name="Januszkiewicz K."/>
            <person name="Wedrychowicz H."/>
        </authorList>
    </citation>
    <scope>NUCLEOTIDE SEQUENCE [LARGE SCALE GENOMIC DNA]</scope>
    <source>
        <strain evidence="6 7">DSM 17477</strain>
    </source>
</reference>
<dbReference type="EMBL" id="FQZL01000021">
    <property type="protein sequence ID" value="SHJ45315.1"/>
    <property type="molecule type" value="Genomic_DNA"/>
</dbReference>
<dbReference type="CDD" id="cd03230">
    <property type="entry name" value="ABC_DR_subfamily_A"/>
    <property type="match status" value="1"/>
</dbReference>
<dbReference type="Pfam" id="PF00005">
    <property type="entry name" value="ABC_tran"/>
    <property type="match status" value="1"/>
</dbReference>
<feature type="domain" description="ABC transporter" evidence="5">
    <location>
        <begin position="3"/>
        <end position="229"/>
    </location>
</feature>
<dbReference type="STRING" id="1121476.SAMN02745751_02604"/>
<evidence type="ECO:0000256" key="3">
    <source>
        <dbReference type="ARBA" id="ARBA00022741"/>
    </source>
</evidence>
<comment type="similarity">
    <text evidence="1">Belongs to the ABC transporter superfamily.</text>
</comment>